<protein>
    <recommendedName>
        <fullName evidence="7">Endolytic murein transglycosylase</fullName>
        <ecNumber evidence="7">4.2.2.29</ecNumber>
    </recommendedName>
    <alternativeName>
        <fullName evidence="7">Peptidoglycan lytic transglycosylase</fullName>
    </alternativeName>
    <alternativeName>
        <fullName evidence="7">Peptidoglycan polymerization terminase</fullName>
    </alternativeName>
</protein>
<evidence type="ECO:0000313" key="9">
    <source>
        <dbReference type="Proteomes" id="UP000830055"/>
    </source>
</evidence>
<keyword evidence="4 7" id="KW-0472">Membrane</keyword>
<dbReference type="EC" id="4.2.2.29" evidence="7"/>
<dbReference type="Gene3D" id="3.30.1490.480">
    <property type="entry name" value="Endolytic murein transglycosylase"/>
    <property type="match status" value="1"/>
</dbReference>
<keyword evidence="5 7" id="KW-0456">Lyase</keyword>
<evidence type="ECO:0000256" key="5">
    <source>
        <dbReference type="ARBA" id="ARBA00023239"/>
    </source>
</evidence>
<evidence type="ECO:0000256" key="7">
    <source>
        <dbReference type="HAMAP-Rule" id="MF_02065"/>
    </source>
</evidence>
<gene>
    <name evidence="8" type="primary">yceG</name>
    <name evidence="7" type="synonym">mltG</name>
    <name evidence="8" type="ORF">DPPLL_11850</name>
</gene>
<feature type="site" description="Important for catalytic activity" evidence="7">
    <location>
        <position position="220"/>
    </location>
</feature>
<evidence type="ECO:0000256" key="3">
    <source>
        <dbReference type="ARBA" id="ARBA00022989"/>
    </source>
</evidence>
<dbReference type="Pfam" id="PF02618">
    <property type="entry name" value="YceG"/>
    <property type="match status" value="1"/>
</dbReference>
<proteinExistence type="inferred from homology"/>
<keyword evidence="6 7" id="KW-0961">Cell wall biogenesis/degradation</keyword>
<keyword evidence="3 7" id="KW-1133">Transmembrane helix</keyword>
<reference evidence="8 9" key="1">
    <citation type="submission" date="2022-01" db="EMBL/GenBank/DDBJ databases">
        <title>Desulfofustis limnae sp. nov., a novel mesophilic sulfate-reducing bacterium isolated from marsh soil.</title>
        <authorList>
            <person name="Watanabe M."/>
            <person name="Takahashi A."/>
            <person name="Kojima H."/>
            <person name="Fukui M."/>
        </authorList>
    </citation>
    <scope>NUCLEOTIDE SEQUENCE [LARGE SCALE GENOMIC DNA]</scope>
    <source>
        <strain evidence="8 9">PPLL</strain>
    </source>
</reference>
<dbReference type="GO" id="GO:0016829">
    <property type="term" value="F:lyase activity"/>
    <property type="evidence" value="ECO:0007669"/>
    <property type="project" value="UniProtKB-KW"/>
</dbReference>
<dbReference type="PANTHER" id="PTHR30518:SF2">
    <property type="entry name" value="ENDOLYTIC MUREIN TRANSGLYCOSYLASE"/>
    <property type="match status" value="1"/>
</dbReference>
<keyword evidence="1 7" id="KW-1003">Cell membrane</keyword>
<comment type="similarity">
    <text evidence="7">Belongs to the transglycosylase MltG family.</text>
</comment>
<dbReference type="CDD" id="cd08010">
    <property type="entry name" value="MltG_like"/>
    <property type="match status" value="1"/>
</dbReference>
<organism evidence="8 9">
    <name type="scientific">Desulfofustis limnaeus</name>
    <dbReference type="NCBI Taxonomy" id="2740163"/>
    <lineage>
        <taxon>Bacteria</taxon>
        <taxon>Pseudomonadati</taxon>
        <taxon>Thermodesulfobacteriota</taxon>
        <taxon>Desulfobulbia</taxon>
        <taxon>Desulfobulbales</taxon>
        <taxon>Desulfocapsaceae</taxon>
        <taxon>Desulfofustis</taxon>
    </lineage>
</organism>
<dbReference type="HAMAP" id="MF_02065">
    <property type="entry name" value="MltG"/>
    <property type="match status" value="1"/>
</dbReference>
<dbReference type="InterPro" id="IPR003770">
    <property type="entry name" value="MLTG-like"/>
</dbReference>
<dbReference type="RefSeq" id="WP_284153891.1">
    <property type="nucleotide sequence ID" value="NZ_AP025516.1"/>
</dbReference>
<comment type="function">
    <text evidence="7">Functions as a peptidoglycan terminase that cleaves nascent peptidoglycan strands endolytically to terminate their elongation.</text>
</comment>
<sequence length="335" mass="36781">MIKRIVIILLGLLLLTAVGLAGWLLSYTLRPGPPSTEPTAVVFIERGSSVAEIGRVLAAAGLVHEDRRFLVVTRLSGLASRLPAGEFVLPTGLRPLELIRALAVASPLEHQITIPEGLNLVEIAALFADAGWVDRDRFLALARDPVLAVALGLGDVASLEGYLFPDSYRLTRPAPDERLLLERLVTRSLKVWEKLTAEHDLPPDLDRHQVFTLAAIVEKEAARAEERSLIAGVFLNRLERGMRLQSDPTVIYGLPDFSGRLTRSDLQTPTPYNTYVIAGLPPGPICSPGEASLRAVLQPAATDYLYFVAKNDGTHHFSTNLREHNRAVQQYQRGR</sequence>
<dbReference type="EMBL" id="AP025516">
    <property type="protein sequence ID" value="BDD86820.1"/>
    <property type="molecule type" value="Genomic_DNA"/>
</dbReference>
<name>A0ABN6M4L5_9BACT</name>
<evidence type="ECO:0000256" key="4">
    <source>
        <dbReference type="ARBA" id="ARBA00023136"/>
    </source>
</evidence>
<keyword evidence="2 7" id="KW-0812">Transmembrane</keyword>
<evidence type="ECO:0000256" key="2">
    <source>
        <dbReference type="ARBA" id="ARBA00022692"/>
    </source>
</evidence>
<evidence type="ECO:0000313" key="8">
    <source>
        <dbReference type="EMBL" id="BDD86820.1"/>
    </source>
</evidence>
<accession>A0ABN6M4L5</accession>
<evidence type="ECO:0000256" key="6">
    <source>
        <dbReference type="ARBA" id="ARBA00023316"/>
    </source>
</evidence>
<dbReference type="Proteomes" id="UP000830055">
    <property type="component" value="Chromosome"/>
</dbReference>
<dbReference type="PANTHER" id="PTHR30518">
    <property type="entry name" value="ENDOLYTIC MUREIN TRANSGLYCOSYLASE"/>
    <property type="match status" value="1"/>
</dbReference>
<dbReference type="Gene3D" id="3.30.160.60">
    <property type="entry name" value="Classic Zinc Finger"/>
    <property type="match status" value="1"/>
</dbReference>
<dbReference type="NCBIfam" id="TIGR00247">
    <property type="entry name" value="endolytic transglycosylase MltG"/>
    <property type="match status" value="1"/>
</dbReference>
<keyword evidence="9" id="KW-1185">Reference proteome</keyword>
<evidence type="ECO:0000256" key="1">
    <source>
        <dbReference type="ARBA" id="ARBA00022475"/>
    </source>
</evidence>
<comment type="catalytic activity">
    <reaction evidence="7">
        <text>a peptidoglycan chain = a peptidoglycan chain with N-acetyl-1,6-anhydromuramyl-[peptide] at the reducing end + a peptidoglycan chain with N-acetylglucosamine at the non-reducing end.</text>
        <dbReference type="EC" id="4.2.2.29"/>
    </reaction>
</comment>